<dbReference type="InterPro" id="IPR056540">
    <property type="entry name" value="TMD_POM152"/>
</dbReference>
<dbReference type="Proteomes" id="UP000646827">
    <property type="component" value="Unassembled WGS sequence"/>
</dbReference>
<dbReference type="GO" id="GO:0006606">
    <property type="term" value="P:protein import into nucleus"/>
    <property type="evidence" value="ECO:0007669"/>
    <property type="project" value="TreeGrafter"/>
</dbReference>
<evidence type="ECO:0000256" key="1">
    <source>
        <dbReference type="SAM" id="Phobius"/>
    </source>
</evidence>
<accession>A0A8H7SGI5</accession>
<dbReference type="Pfam" id="PF24519">
    <property type="entry name" value="Ig-like_Pom152_1"/>
    <property type="match status" value="1"/>
</dbReference>
<dbReference type="InterPro" id="IPR056541">
    <property type="entry name" value="Ig-like_POM152"/>
</dbReference>
<dbReference type="PANTHER" id="PTHR28206:SF1">
    <property type="entry name" value="NUCLEOPORIN POM152"/>
    <property type="match status" value="1"/>
</dbReference>
<dbReference type="AlphaFoldDB" id="A0A8H7SGI5"/>
<reference evidence="3 4" key="1">
    <citation type="submission" date="2020-12" db="EMBL/GenBank/DDBJ databases">
        <title>Metabolic potential, ecology and presence of endohyphal bacteria is reflected in genomic diversity of Mucoromycotina.</title>
        <authorList>
            <person name="Muszewska A."/>
            <person name="Okrasinska A."/>
            <person name="Steczkiewicz K."/>
            <person name="Drgas O."/>
            <person name="Orlowska M."/>
            <person name="Perlinska-Lenart U."/>
            <person name="Aleksandrzak-Piekarczyk T."/>
            <person name="Szatraj K."/>
            <person name="Zielenkiewicz U."/>
            <person name="Pilsyk S."/>
            <person name="Malc E."/>
            <person name="Mieczkowski P."/>
            <person name="Kruszewska J.S."/>
            <person name="Biernat P."/>
            <person name="Pawlowska J."/>
        </authorList>
    </citation>
    <scope>NUCLEOTIDE SEQUENCE [LARGE SCALE GENOMIC DNA]</scope>
    <source>
        <strain evidence="3 4">CBS 142.35</strain>
    </source>
</reference>
<dbReference type="Pfam" id="PF23664">
    <property type="entry name" value="Ig_Pom152"/>
    <property type="match status" value="2"/>
</dbReference>
<dbReference type="GO" id="GO:0006999">
    <property type="term" value="P:nuclear pore organization"/>
    <property type="evidence" value="ECO:0007669"/>
    <property type="project" value="TreeGrafter"/>
</dbReference>
<proteinExistence type="predicted"/>
<dbReference type="InterPro" id="IPR007110">
    <property type="entry name" value="Ig-like_dom"/>
</dbReference>
<keyword evidence="1" id="KW-0472">Membrane</keyword>
<dbReference type="InterPro" id="IPR056543">
    <property type="entry name" value="Ig-like_POM152_9th"/>
</dbReference>
<keyword evidence="1" id="KW-0812">Transmembrane</keyword>
<feature type="transmembrane region" description="Helical" evidence="1">
    <location>
        <begin position="72"/>
        <end position="89"/>
    </location>
</feature>
<keyword evidence="4" id="KW-1185">Reference proteome</keyword>
<evidence type="ECO:0000313" key="4">
    <source>
        <dbReference type="Proteomes" id="UP000646827"/>
    </source>
</evidence>
<comment type="caution">
    <text evidence="3">The sequence shown here is derived from an EMBL/GenBank/DDBJ whole genome shotgun (WGS) entry which is preliminary data.</text>
</comment>
<dbReference type="GO" id="GO:0070762">
    <property type="term" value="C:nuclear pore transmembrane ring"/>
    <property type="evidence" value="ECO:0007669"/>
    <property type="project" value="TreeGrafter"/>
</dbReference>
<feature type="transmembrane region" description="Helical" evidence="1">
    <location>
        <begin position="101"/>
        <end position="129"/>
    </location>
</feature>
<dbReference type="Pfam" id="PF24097">
    <property type="entry name" value="TMD_POM152"/>
    <property type="match status" value="1"/>
</dbReference>
<feature type="transmembrane region" description="Helical" evidence="1">
    <location>
        <begin position="39"/>
        <end position="60"/>
    </location>
</feature>
<protein>
    <recommendedName>
        <fullName evidence="2">Ig-like domain-containing protein</fullName>
    </recommendedName>
</protein>
<sequence>MQASQRPQGGNPNASSATLVAHQRALIPSTSIEFPTQRLYAISILIALQGFKLFEAITINSALYPEQHNYSFFKWLFIDCLYLFALWIVQIPWLQFTTKKTIFFGVVLFFIDLLVFRIPLAAITSFLFIGDGLGQQIGASRGKMISVKDVVQDSSHILGRHTVHILPYGTAKLNPDNEFYCIPGHEIGTKNVYIPVVLNNTIPRKISLSRYDFDTKSYSVSDYSGRDIQRTTEIGYGHKGLEYYFINVRHPGAYKLENVITKDGKDVRRYSNQAYVFVCPTAQFKPIKTTDYCSGDKESLELQVTGVAPLKVEYNRHVNKRLSSLKLDRIQPEHFISPLTRLTEGLASADQAFFTPGFHQNNNYDWAMTENLAMNMDLSFGEAGDYVYYITRVIDGAGNVVDIPDPVKNRFVVHNHPKVQFQCSATEPVNLLMGDDSTDLPLTLEGSNPWQLDYQFVPENNNGDQAIKQLTTTISNTQSSLKAYAPGEYKLLRVTDKFCKGDILFPSTCQVVQPPPPAVQVDATPIASECADDSEVGMRFAVEFEGTPPYSLEYQVVKHNGKRKSVVEKKRERIDRARYLFSYLPQSSGEYTYEFTSLDDRNYKNRKTGVQSIKQIVHPQPDAKFTGKKNKLDSIRTCIGEEIDLDVTLSGSGPFVLTWTFAKQMYTDVVEGNKHTIKVPRLESPGHHVVSLVKIRDVNECEKDLEARDVIIDVRRDRPTAFFYTGDGNDATVLIAEGESANLPLRLTGEGPWKVSYRNIDNEKKKPKTIVLRDPNEQIKVKEVGTYELLDVEDMVCTGDALPPTYSVRWIDKPRLTIVEDLVTERADGVFERRAVCEGVNDAVDIQFIGHGPYYCSYDQSRIPTGHRSSVSLGSNEIRSGLTKNWIGLQTQESGKYKYTFNKIADQRYSDPFKLSPPLVLEQIVHPTPSVKFQSKSRYGRTVCVGDTFNSDDIGAIWLELKGQAPFSIRLGLKHKSELYGKTIQLDDINSNKFKLELNDEVTTPGHYDLQLLDVRDGNGCSDQASGPDSVLSIEAQDIATIVPAESCAEHCVGDTLEYSLSGVGPFTISYRFNDRNEKIKAQTSRLTMLADKPGNLTIVSVGDQRNKCRSFPKDMTKIIHEIPSSLVSGGKEIIENIQEGDMVQAVVDLVGVPPFDFEWQRSEAIWDTHRKRYFKGGVIESHTVHNVEGHQYRINTSTEGIIEVTRIKDQFCHYPRPPL</sequence>
<evidence type="ECO:0000259" key="2">
    <source>
        <dbReference type="PROSITE" id="PS50835"/>
    </source>
</evidence>
<keyword evidence="1" id="KW-1133">Transmembrane helix</keyword>
<dbReference type="InterPro" id="IPR037701">
    <property type="entry name" value="Pom152"/>
</dbReference>
<feature type="domain" description="Ig-like" evidence="2">
    <location>
        <begin position="767"/>
        <end position="872"/>
    </location>
</feature>
<dbReference type="OrthoDB" id="5529162at2759"/>
<organism evidence="3 4">
    <name type="scientific">Circinella minor</name>
    <dbReference type="NCBI Taxonomy" id="1195481"/>
    <lineage>
        <taxon>Eukaryota</taxon>
        <taxon>Fungi</taxon>
        <taxon>Fungi incertae sedis</taxon>
        <taxon>Mucoromycota</taxon>
        <taxon>Mucoromycotina</taxon>
        <taxon>Mucoromycetes</taxon>
        <taxon>Mucorales</taxon>
        <taxon>Lichtheimiaceae</taxon>
        <taxon>Circinella</taxon>
    </lineage>
</organism>
<dbReference type="Pfam" id="PF24527">
    <property type="entry name" value="Ig-like_Pom152_9"/>
    <property type="match status" value="1"/>
</dbReference>
<gene>
    <name evidence="3" type="ORF">INT45_002044</name>
</gene>
<evidence type="ECO:0000313" key="3">
    <source>
        <dbReference type="EMBL" id="KAG2227806.1"/>
    </source>
</evidence>
<name>A0A8H7SGI5_9FUNG</name>
<dbReference type="InterPro" id="IPR056544">
    <property type="entry name" value="Ig_POM152"/>
</dbReference>
<dbReference type="Pfam" id="PF24312">
    <property type="entry name" value="Ig-like_POM152"/>
    <property type="match status" value="2"/>
</dbReference>
<dbReference type="InterPro" id="IPR056542">
    <property type="entry name" value="Ig-like_POM152_1st"/>
</dbReference>
<dbReference type="PROSITE" id="PS50835">
    <property type="entry name" value="IG_LIKE"/>
    <property type="match status" value="1"/>
</dbReference>
<dbReference type="EMBL" id="JAEPRB010000004">
    <property type="protein sequence ID" value="KAG2227806.1"/>
    <property type="molecule type" value="Genomic_DNA"/>
</dbReference>
<dbReference type="GO" id="GO:0017056">
    <property type="term" value="F:structural constituent of nuclear pore"/>
    <property type="evidence" value="ECO:0007669"/>
    <property type="project" value="InterPro"/>
</dbReference>
<dbReference type="PANTHER" id="PTHR28206">
    <property type="entry name" value="NUCLEOPORIN POM152"/>
    <property type="match status" value="1"/>
</dbReference>